<dbReference type="Gene3D" id="3.40.50.300">
    <property type="entry name" value="P-loop containing nucleotide triphosphate hydrolases"/>
    <property type="match status" value="1"/>
</dbReference>
<evidence type="ECO:0000313" key="12">
    <source>
        <dbReference type="EMBL" id="MDY3562526.1"/>
    </source>
</evidence>
<evidence type="ECO:0000256" key="9">
    <source>
        <dbReference type="HAMAP-Rule" id="MF_01884"/>
    </source>
</evidence>
<protein>
    <recommendedName>
        <fullName evidence="9">Transcription termination factor Rho</fullName>
        <ecNumber evidence="9">3.6.4.-</ecNumber>
    </recommendedName>
    <alternativeName>
        <fullName evidence="9">ATP-dependent helicase Rho</fullName>
    </alternativeName>
</protein>
<dbReference type="CDD" id="cd01128">
    <property type="entry name" value="rho_factor_C"/>
    <property type="match status" value="1"/>
</dbReference>
<feature type="binding site" evidence="9">
    <location>
        <position position="164"/>
    </location>
    <ligand>
        <name>ATP</name>
        <dbReference type="ChEBI" id="CHEBI:30616"/>
    </ligand>
</feature>
<feature type="binding site" evidence="9">
    <location>
        <begin position="121"/>
        <end position="126"/>
    </location>
    <ligand>
        <name>ATP</name>
        <dbReference type="ChEBI" id="CHEBI:30616"/>
    </ligand>
</feature>
<dbReference type="SUPFAM" id="SSF50249">
    <property type="entry name" value="Nucleic acid-binding proteins"/>
    <property type="match status" value="1"/>
</dbReference>
<reference evidence="13" key="1">
    <citation type="journal article" date="2023" name="Mar. Drugs">
        <title>Gemmata algarum, a Novel Planctomycete Isolated from an Algal Mat, Displays Antimicrobial Activity.</title>
        <authorList>
            <person name="Kumar G."/>
            <person name="Kallscheuer N."/>
            <person name="Kashif M."/>
            <person name="Ahamad S."/>
            <person name="Jagadeeshwari U."/>
            <person name="Pannikurungottu S."/>
            <person name="Haufschild T."/>
            <person name="Kabuu M."/>
            <person name="Sasikala C."/>
            <person name="Jogler C."/>
            <person name="Ramana C."/>
        </authorList>
    </citation>
    <scope>NUCLEOTIDE SEQUENCE [LARGE SCALE GENOMIC DNA]</scope>
    <source>
        <strain evidence="13">JC673</strain>
    </source>
</reference>
<keyword evidence="6 9" id="KW-0694">RNA-binding</keyword>
<comment type="subunit">
    <text evidence="9">Homohexamer. The homohexamer assembles into an open ring structure.</text>
</comment>
<dbReference type="InterPro" id="IPR003593">
    <property type="entry name" value="AAA+_ATPase"/>
</dbReference>
<evidence type="ECO:0000259" key="11">
    <source>
        <dbReference type="PROSITE" id="PS51856"/>
    </source>
</evidence>
<comment type="function">
    <text evidence="9">Facilitates transcription termination by a mechanism that involves Rho binding to the nascent RNA, activation of Rho's RNA-dependent ATPase activity, and release of the mRNA from the DNA template.</text>
</comment>
<dbReference type="PROSITE" id="PS51856">
    <property type="entry name" value="RHO_RNA_BD"/>
    <property type="match status" value="1"/>
</dbReference>
<dbReference type="InterPro" id="IPR011113">
    <property type="entry name" value="Rho_RNA-bd"/>
</dbReference>
<dbReference type="HAMAP" id="MF_01884">
    <property type="entry name" value="Rho"/>
    <property type="match status" value="1"/>
</dbReference>
<evidence type="ECO:0000256" key="4">
    <source>
        <dbReference type="ARBA" id="ARBA00022806"/>
    </source>
</evidence>
<keyword evidence="1 9" id="KW-0806">Transcription termination</keyword>
<dbReference type="GO" id="GO:0016787">
    <property type="term" value="F:hydrolase activity"/>
    <property type="evidence" value="ECO:0007669"/>
    <property type="project" value="UniProtKB-KW"/>
</dbReference>
<organism evidence="12 13">
    <name type="scientific">Gemmata algarum</name>
    <dbReference type="NCBI Taxonomy" id="2975278"/>
    <lineage>
        <taxon>Bacteria</taxon>
        <taxon>Pseudomonadati</taxon>
        <taxon>Planctomycetota</taxon>
        <taxon>Planctomycetia</taxon>
        <taxon>Gemmatales</taxon>
        <taxon>Gemmataceae</taxon>
        <taxon>Gemmata</taxon>
    </lineage>
</organism>
<dbReference type="RefSeq" id="WP_320688845.1">
    <property type="nucleotide sequence ID" value="NZ_JAXBLV010000216.1"/>
</dbReference>
<evidence type="ECO:0000256" key="6">
    <source>
        <dbReference type="ARBA" id="ARBA00022884"/>
    </source>
</evidence>
<gene>
    <name evidence="9 12" type="primary">rho</name>
    <name evidence="12" type="ORF">R5W23_003992</name>
</gene>
<dbReference type="Proteomes" id="UP001272242">
    <property type="component" value="Unassembled WGS sequence"/>
</dbReference>
<evidence type="ECO:0000256" key="2">
    <source>
        <dbReference type="ARBA" id="ARBA00022741"/>
    </source>
</evidence>
<dbReference type="InterPro" id="IPR041703">
    <property type="entry name" value="Rho_factor_ATP-bd"/>
</dbReference>
<feature type="domain" description="Rho RNA-BD" evidence="11">
    <location>
        <begin position="5"/>
        <end position="79"/>
    </location>
</feature>
<keyword evidence="4 9" id="KW-0347">Helicase</keyword>
<keyword evidence="3 9" id="KW-0378">Hydrolase</keyword>
<dbReference type="SMART" id="SM00382">
    <property type="entry name" value="AAA"/>
    <property type="match status" value="1"/>
</dbReference>
<dbReference type="EMBL" id="JAXBLV010000216">
    <property type="protein sequence ID" value="MDY3562526.1"/>
    <property type="molecule type" value="Genomic_DNA"/>
</dbReference>
<proteinExistence type="inferred from homology"/>
<evidence type="ECO:0000256" key="5">
    <source>
        <dbReference type="ARBA" id="ARBA00022840"/>
    </source>
</evidence>
<evidence type="ECO:0000256" key="10">
    <source>
        <dbReference type="PROSITE-ProRule" id="PRU01203"/>
    </source>
</evidence>
<evidence type="ECO:0000256" key="8">
    <source>
        <dbReference type="ARBA" id="ARBA00023163"/>
    </source>
</evidence>
<keyword evidence="7 9" id="KW-0805">Transcription regulation</keyword>
<sequence>MSDPRSSAQGVLEMHQRGHGFLRNPARNYAPTPTDPYVPGQLISRLNLAEGVQLGGSLEPPRRGQGPRLAAVTEVEGADPKTFRRRAWDELTPVDPTRWLRLETGPEPLTTRVMDLFTPIGMGQRGLIVAPPRSGKTVLLTHIAQAVLANHPNVHLMILLVDERPEEVTDIKRNIIRKPPAEAVPGAPLAAPPVEVIASSSDRDTANHTRLAELVVERGRRLTEQGRDVVVLLDSLTRLARAYNKTSGSGRTMSGGVDSKALDVPKRLFGAARAFEEGGSLTILGTALIETGSRMDDVIFQEFKGTGNMELVLNRALAERRVYPAIDLGASGTRKEERLLPPEALEQITLLRRSMLQMRPVEAMEGLVNKMTKTKSNTEFLVNLSKLGR</sequence>
<dbReference type="EC" id="3.6.4.-" evidence="9"/>
<evidence type="ECO:0000256" key="7">
    <source>
        <dbReference type="ARBA" id="ARBA00023015"/>
    </source>
</evidence>
<evidence type="ECO:0000256" key="1">
    <source>
        <dbReference type="ARBA" id="ARBA00022472"/>
    </source>
</evidence>
<dbReference type="Pfam" id="PF07497">
    <property type="entry name" value="Rho_RNA_bind"/>
    <property type="match status" value="1"/>
</dbReference>
<keyword evidence="2 9" id="KW-0547">Nucleotide-binding</keyword>
<keyword evidence="8 9" id="KW-0804">Transcription</keyword>
<dbReference type="Pfam" id="PF00006">
    <property type="entry name" value="ATP-synt_ab"/>
    <property type="match status" value="1"/>
</dbReference>
<dbReference type="InterPro" id="IPR000194">
    <property type="entry name" value="ATPase_F1/V1/A1_a/bsu_nucl-bd"/>
</dbReference>
<dbReference type="PANTHER" id="PTHR46425:SF1">
    <property type="entry name" value="TRANSCRIPTION TERMINATION FACTOR RHO"/>
    <property type="match status" value="1"/>
</dbReference>
<dbReference type="NCBIfam" id="NF006886">
    <property type="entry name" value="PRK09376.1"/>
    <property type="match status" value="1"/>
</dbReference>
<keyword evidence="13" id="KW-1185">Reference proteome</keyword>
<comment type="similarity">
    <text evidence="9 10">Belongs to the Rho family.</text>
</comment>
<dbReference type="SUPFAM" id="SSF52540">
    <property type="entry name" value="P-loop containing nucleoside triphosphate hydrolases"/>
    <property type="match status" value="1"/>
</dbReference>
<accession>A0ABU5F9J7</accession>
<name>A0ABU5F9J7_9BACT</name>
<keyword evidence="5 9" id="KW-0067">ATP-binding</keyword>
<evidence type="ECO:0000313" key="13">
    <source>
        <dbReference type="Proteomes" id="UP001272242"/>
    </source>
</evidence>
<dbReference type="Gene3D" id="2.40.50.140">
    <property type="entry name" value="Nucleic acid-binding proteins"/>
    <property type="match status" value="1"/>
</dbReference>
<comment type="caution">
    <text evidence="12">The sequence shown here is derived from an EMBL/GenBank/DDBJ whole genome shotgun (WGS) entry which is preliminary data.</text>
</comment>
<evidence type="ECO:0000256" key="3">
    <source>
        <dbReference type="ARBA" id="ARBA00022801"/>
    </source>
</evidence>
<dbReference type="InterPro" id="IPR004665">
    <property type="entry name" value="Term_rho"/>
</dbReference>
<dbReference type="InterPro" id="IPR027417">
    <property type="entry name" value="P-loop_NTPase"/>
</dbReference>
<feature type="binding site" evidence="9">
    <location>
        <begin position="133"/>
        <end position="138"/>
    </location>
    <ligand>
        <name>ATP</name>
        <dbReference type="ChEBI" id="CHEBI:30616"/>
    </ligand>
</feature>
<dbReference type="InterPro" id="IPR012340">
    <property type="entry name" value="NA-bd_OB-fold"/>
</dbReference>
<dbReference type="PANTHER" id="PTHR46425">
    <property type="entry name" value="TRANSCRIPTION TERMINATION FACTOR RHO"/>
    <property type="match status" value="1"/>
</dbReference>
<comment type="caution">
    <text evidence="9">Lacks conserved residue(s) required for the propagation of feature annotation.</text>
</comment>